<dbReference type="AlphaFoldDB" id="A0AAD6Z532"/>
<accession>A0AAD6Z532</accession>
<comment type="caution">
    <text evidence="2">The sequence shown here is derived from an EMBL/GenBank/DDBJ whole genome shotgun (WGS) entry which is preliminary data.</text>
</comment>
<evidence type="ECO:0000313" key="2">
    <source>
        <dbReference type="EMBL" id="KAJ7307711.1"/>
    </source>
</evidence>
<keyword evidence="1" id="KW-1133">Transmembrane helix</keyword>
<evidence type="ECO:0000313" key="3">
    <source>
        <dbReference type="Proteomes" id="UP001218218"/>
    </source>
</evidence>
<proteinExistence type="predicted"/>
<keyword evidence="1" id="KW-0812">Transmembrane</keyword>
<protein>
    <submittedName>
        <fullName evidence="2">Uncharacterized protein</fullName>
    </submittedName>
</protein>
<organism evidence="2 3">
    <name type="scientific">Mycena albidolilacea</name>
    <dbReference type="NCBI Taxonomy" id="1033008"/>
    <lineage>
        <taxon>Eukaryota</taxon>
        <taxon>Fungi</taxon>
        <taxon>Dikarya</taxon>
        <taxon>Basidiomycota</taxon>
        <taxon>Agaricomycotina</taxon>
        <taxon>Agaricomycetes</taxon>
        <taxon>Agaricomycetidae</taxon>
        <taxon>Agaricales</taxon>
        <taxon>Marasmiineae</taxon>
        <taxon>Mycenaceae</taxon>
        <taxon>Mycena</taxon>
    </lineage>
</organism>
<keyword evidence="1" id="KW-0472">Membrane</keyword>
<keyword evidence="3" id="KW-1185">Reference proteome</keyword>
<feature type="transmembrane region" description="Helical" evidence="1">
    <location>
        <begin position="52"/>
        <end position="71"/>
    </location>
</feature>
<gene>
    <name evidence="2" type="ORF">DFH08DRAFT_824237</name>
</gene>
<sequence length="118" mass="12808">MQLPPCCLALAPLTLTSHPHCTTPHGSAANHTHSGFVDERGTLARSAPPLTALPLVLIVIYPVTVCLWAWYTLLPALYHATEFAFVLCARRAAGRLAARKLAGDREELCCGWMGQDRS</sequence>
<name>A0AAD6Z532_9AGAR</name>
<dbReference type="EMBL" id="JARIHO010000088">
    <property type="protein sequence ID" value="KAJ7307711.1"/>
    <property type="molecule type" value="Genomic_DNA"/>
</dbReference>
<evidence type="ECO:0000256" key="1">
    <source>
        <dbReference type="SAM" id="Phobius"/>
    </source>
</evidence>
<dbReference type="Proteomes" id="UP001218218">
    <property type="component" value="Unassembled WGS sequence"/>
</dbReference>
<reference evidence="2" key="1">
    <citation type="submission" date="2023-03" db="EMBL/GenBank/DDBJ databases">
        <title>Massive genome expansion in bonnet fungi (Mycena s.s.) driven by repeated elements and novel gene families across ecological guilds.</title>
        <authorList>
            <consortium name="Lawrence Berkeley National Laboratory"/>
            <person name="Harder C.B."/>
            <person name="Miyauchi S."/>
            <person name="Viragh M."/>
            <person name="Kuo A."/>
            <person name="Thoen E."/>
            <person name="Andreopoulos B."/>
            <person name="Lu D."/>
            <person name="Skrede I."/>
            <person name="Drula E."/>
            <person name="Henrissat B."/>
            <person name="Morin E."/>
            <person name="Kohler A."/>
            <person name="Barry K."/>
            <person name="LaButti K."/>
            <person name="Morin E."/>
            <person name="Salamov A."/>
            <person name="Lipzen A."/>
            <person name="Mereny Z."/>
            <person name="Hegedus B."/>
            <person name="Baldrian P."/>
            <person name="Stursova M."/>
            <person name="Weitz H."/>
            <person name="Taylor A."/>
            <person name="Grigoriev I.V."/>
            <person name="Nagy L.G."/>
            <person name="Martin F."/>
            <person name="Kauserud H."/>
        </authorList>
    </citation>
    <scope>NUCLEOTIDE SEQUENCE</scope>
    <source>
        <strain evidence="2">CBHHK002</strain>
    </source>
</reference>